<accession>A0A2C9DCC4</accession>
<dbReference type="AlphaFoldDB" id="A0A2C9DCC4"/>
<sequence length="233" mass="23574">MLAKNKAKAHSKMSKSRLTAVLVFGLATALQSTCFTGTAQAQDATASAEQPATVCFEFPAKLSDAEVLNFLSNPGALLTSFPSGGLPMSTRVRALVGSSSNTLDPLIALLQSASSLQKSAIGAGMARAAVACEGSHLEYSQQIQEAAASVDDETFLTAFQTAQDDIQTAALGGGGGLTTAGAISGGPSNGTTGGFGDTNLTPNNGASSSARSRSFTTLRSNLFVTNDVSPTSQ</sequence>
<feature type="compositionally biased region" description="Gly residues" evidence="1">
    <location>
        <begin position="182"/>
        <end position="196"/>
    </location>
</feature>
<organism evidence="3 4">
    <name type="scientific">Hartmannibacter diazotrophicus</name>
    <dbReference type="NCBI Taxonomy" id="1482074"/>
    <lineage>
        <taxon>Bacteria</taxon>
        <taxon>Pseudomonadati</taxon>
        <taxon>Pseudomonadota</taxon>
        <taxon>Alphaproteobacteria</taxon>
        <taxon>Hyphomicrobiales</taxon>
        <taxon>Pleomorphomonadaceae</taxon>
        <taxon>Hartmannibacter</taxon>
    </lineage>
</organism>
<evidence type="ECO:0000313" key="4">
    <source>
        <dbReference type="Proteomes" id="UP000223606"/>
    </source>
</evidence>
<reference evidence="4" key="1">
    <citation type="submission" date="2017-09" db="EMBL/GenBank/DDBJ databases">
        <title>Genome sequence of Nannocystis excedens DSM 71.</title>
        <authorList>
            <person name="Blom J."/>
        </authorList>
    </citation>
    <scope>NUCLEOTIDE SEQUENCE [LARGE SCALE GENOMIC DNA]</scope>
    <source>
        <strain evidence="4">type strain: E19</strain>
    </source>
</reference>
<dbReference type="KEGG" id="hdi:HDIA_4441"/>
<proteinExistence type="predicted"/>
<keyword evidence="2" id="KW-0732">Signal</keyword>
<keyword evidence="4" id="KW-1185">Reference proteome</keyword>
<gene>
    <name evidence="3" type="ORF">HDIA_4441</name>
</gene>
<protein>
    <submittedName>
        <fullName evidence="3">Uncharacterized protein</fullName>
    </submittedName>
</protein>
<dbReference type="Proteomes" id="UP000223606">
    <property type="component" value="Chromosome 1"/>
</dbReference>
<evidence type="ECO:0000313" key="3">
    <source>
        <dbReference type="EMBL" id="SON57982.1"/>
    </source>
</evidence>
<evidence type="ECO:0000256" key="1">
    <source>
        <dbReference type="SAM" id="MobiDB-lite"/>
    </source>
</evidence>
<feature type="signal peptide" evidence="2">
    <location>
        <begin position="1"/>
        <end position="41"/>
    </location>
</feature>
<evidence type="ECO:0000256" key="2">
    <source>
        <dbReference type="SAM" id="SignalP"/>
    </source>
</evidence>
<name>A0A2C9DCC4_9HYPH</name>
<feature type="region of interest" description="Disordered" evidence="1">
    <location>
        <begin position="182"/>
        <end position="213"/>
    </location>
</feature>
<dbReference type="EMBL" id="LT960614">
    <property type="protein sequence ID" value="SON57982.1"/>
    <property type="molecule type" value="Genomic_DNA"/>
</dbReference>
<feature type="chain" id="PRO_5013242898" evidence="2">
    <location>
        <begin position="42"/>
        <end position="233"/>
    </location>
</feature>